<evidence type="ECO:0000313" key="1">
    <source>
        <dbReference type="EMBL" id="SCU87463.1"/>
    </source>
</evidence>
<organism evidence="1">
    <name type="scientific">Cupriavidus necator</name>
    <name type="common">Alcaligenes eutrophus</name>
    <name type="synonym">Ralstonia eutropha</name>
    <dbReference type="NCBI Taxonomy" id="106590"/>
    <lineage>
        <taxon>Bacteria</taxon>
        <taxon>Pseudomonadati</taxon>
        <taxon>Pseudomonadota</taxon>
        <taxon>Betaproteobacteria</taxon>
        <taxon>Burkholderiales</taxon>
        <taxon>Burkholderiaceae</taxon>
        <taxon>Cupriavidus</taxon>
    </lineage>
</organism>
<protein>
    <submittedName>
        <fullName evidence="1">Uncharacterized protein</fullName>
    </submittedName>
</protein>
<dbReference type="EMBL" id="FMSH01000412">
    <property type="protein sequence ID" value="SCU87463.1"/>
    <property type="molecule type" value="Genomic_DNA"/>
</dbReference>
<name>A0A1K0IZ30_CUPNE</name>
<sequence>MPQPATLGERAATPAIVRASALKSSFSITPVTPHIGAEIGNIDLSHCPDDDTCASRWR</sequence>
<dbReference type="RefSeq" id="WP_340528241.1">
    <property type="nucleotide sequence ID" value="NZ_FMSH01000412.1"/>
</dbReference>
<dbReference type="AlphaFoldDB" id="A0A1K0IZ30"/>
<accession>A0A1K0IZ30</accession>
<reference evidence="1" key="1">
    <citation type="submission" date="2016-09" db="EMBL/GenBank/DDBJ databases">
        <authorList>
            <person name="Capua I."/>
            <person name="De Benedictis P."/>
            <person name="Joannis T."/>
            <person name="Lombin L.H."/>
            <person name="Cattoli G."/>
        </authorList>
    </citation>
    <scope>NUCLEOTIDE SEQUENCE</scope>
    <source>
        <strain evidence="1">B9</strain>
    </source>
</reference>
<proteinExistence type="predicted"/>
<gene>
    <name evidence="1" type="ORF">CNECB9_470009</name>
</gene>